<name>A0A967ADY2_9FLAO</name>
<dbReference type="PANTHER" id="PTHR32309:SF13">
    <property type="entry name" value="FERRIC ENTEROBACTIN TRANSPORT PROTEIN FEPE"/>
    <property type="match status" value="1"/>
</dbReference>
<dbReference type="AlphaFoldDB" id="A0A967ADY2"/>
<feature type="domain" description="Tyrosine-protein kinase G-rich" evidence="2">
    <location>
        <begin position="293"/>
        <end position="371"/>
    </location>
</feature>
<dbReference type="GO" id="GO:0004713">
    <property type="term" value="F:protein tyrosine kinase activity"/>
    <property type="evidence" value="ECO:0007669"/>
    <property type="project" value="TreeGrafter"/>
</dbReference>
<reference evidence="3" key="1">
    <citation type="submission" date="2020-03" db="EMBL/GenBank/DDBJ databases">
        <title>Psychroflexus Maritimus sp. nov., isolate from marine sediment.</title>
        <authorList>
            <person name="Zhong Y.-L."/>
        </authorList>
    </citation>
    <scope>NUCLEOTIDE SEQUENCE</scope>
    <source>
        <strain evidence="3">C1</strain>
    </source>
</reference>
<protein>
    <recommendedName>
        <fullName evidence="2">Tyrosine-protein kinase G-rich domain-containing protein</fullName>
    </recommendedName>
</protein>
<dbReference type="EMBL" id="JAANAS010000061">
    <property type="protein sequence ID" value="NGZ90296.1"/>
    <property type="molecule type" value="Genomic_DNA"/>
</dbReference>
<feature type="transmembrane region" description="Helical" evidence="1">
    <location>
        <begin position="36"/>
        <end position="54"/>
    </location>
</feature>
<keyword evidence="4" id="KW-1185">Reference proteome</keyword>
<sequence length="385" mass="43231">MDKMTHTEVQEDEISIAELIQKAAKFLSRIKKEKRFIIYCLLITIPIGLLLAFGSTPQYSASMRIMPYRAASSGGNLGNLGGLAGMAGIKIPSRGAEETVQPEMYPDIAETLGFRISIAETPLYFTSLNDRISSVSYFSEYAEPSFADQVMRYTIGLPKLLLSFLLSEKELPAVQGEDPTPYLLKYNTNYLELISKVGESVTVETEQIENFSTVTSLKIEAVMPDPQAAAGLAKAAADQLMESVIKFEIRKIEDELAYLEEHHNNMKDRYFKAQESLAVFRDKTRNTTSSSIQSEMERLQNEFTMSYDLYRSARAELEQAKIKLNRDTPVFTILENVVVPNQAISPRKLRVLFLALFLGLFFGVAIIGAREFWEQIHLEGSPSKA</sequence>
<dbReference type="Proteomes" id="UP000643701">
    <property type="component" value="Unassembled WGS sequence"/>
</dbReference>
<evidence type="ECO:0000256" key="1">
    <source>
        <dbReference type="SAM" id="Phobius"/>
    </source>
</evidence>
<accession>A0A967ADY2</accession>
<gene>
    <name evidence="3" type="ORF">G7034_08520</name>
</gene>
<dbReference type="Pfam" id="PF13807">
    <property type="entry name" value="GNVR"/>
    <property type="match status" value="1"/>
</dbReference>
<keyword evidence="1" id="KW-1133">Transmembrane helix</keyword>
<dbReference type="PANTHER" id="PTHR32309">
    <property type="entry name" value="TYROSINE-PROTEIN KINASE"/>
    <property type="match status" value="1"/>
</dbReference>
<feature type="transmembrane region" description="Helical" evidence="1">
    <location>
        <begin position="351"/>
        <end position="369"/>
    </location>
</feature>
<keyword evidence="1" id="KW-0812">Transmembrane</keyword>
<dbReference type="GO" id="GO:0005886">
    <property type="term" value="C:plasma membrane"/>
    <property type="evidence" value="ECO:0007669"/>
    <property type="project" value="TreeGrafter"/>
</dbReference>
<organism evidence="3 4">
    <name type="scientific">Psychroflexus maritimus</name>
    <dbReference type="NCBI Taxonomy" id="2714865"/>
    <lineage>
        <taxon>Bacteria</taxon>
        <taxon>Pseudomonadati</taxon>
        <taxon>Bacteroidota</taxon>
        <taxon>Flavobacteriia</taxon>
        <taxon>Flavobacteriales</taxon>
        <taxon>Flavobacteriaceae</taxon>
        <taxon>Psychroflexus</taxon>
    </lineage>
</organism>
<comment type="caution">
    <text evidence="3">The sequence shown here is derived from an EMBL/GenBank/DDBJ whole genome shotgun (WGS) entry which is preliminary data.</text>
</comment>
<keyword evidence="1" id="KW-0472">Membrane</keyword>
<proteinExistence type="predicted"/>
<evidence type="ECO:0000259" key="2">
    <source>
        <dbReference type="Pfam" id="PF13807"/>
    </source>
</evidence>
<evidence type="ECO:0000313" key="3">
    <source>
        <dbReference type="EMBL" id="NGZ90296.1"/>
    </source>
</evidence>
<dbReference type="InterPro" id="IPR032807">
    <property type="entry name" value="GNVR"/>
</dbReference>
<evidence type="ECO:0000313" key="4">
    <source>
        <dbReference type="Proteomes" id="UP000643701"/>
    </source>
</evidence>
<dbReference type="RefSeq" id="WP_166400543.1">
    <property type="nucleotide sequence ID" value="NZ_JAANAS010000061.1"/>
</dbReference>
<dbReference type="InterPro" id="IPR050445">
    <property type="entry name" value="Bact_polysacc_biosynth/exp"/>
</dbReference>